<organism evidence="3 4">
    <name type="scientific">Nocardiopsis tropica</name>
    <dbReference type="NCBI Taxonomy" id="109330"/>
    <lineage>
        <taxon>Bacteria</taxon>
        <taxon>Bacillati</taxon>
        <taxon>Actinomycetota</taxon>
        <taxon>Actinomycetes</taxon>
        <taxon>Streptosporangiales</taxon>
        <taxon>Nocardiopsidaceae</taxon>
        <taxon>Nocardiopsis</taxon>
    </lineage>
</organism>
<feature type="signal peptide" evidence="2">
    <location>
        <begin position="1"/>
        <end position="23"/>
    </location>
</feature>
<evidence type="ECO:0000313" key="4">
    <source>
        <dbReference type="Proteomes" id="UP001348641"/>
    </source>
</evidence>
<dbReference type="EMBL" id="JAUUCC010000049">
    <property type="protein sequence ID" value="MEE2052575.1"/>
    <property type="molecule type" value="Genomic_DNA"/>
</dbReference>
<comment type="caution">
    <text evidence="3">The sequence shown here is derived from an EMBL/GenBank/DDBJ whole genome shotgun (WGS) entry which is preliminary data.</text>
</comment>
<name>A0ABU7KTE3_9ACTN</name>
<reference evidence="3 4" key="1">
    <citation type="submission" date="2023-07" db="EMBL/GenBank/DDBJ databases">
        <authorList>
            <person name="Girao M."/>
            <person name="Carvalho M.F."/>
        </authorList>
    </citation>
    <scope>NUCLEOTIDE SEQUENCE [LARGE SCALE GENOMIC DNA]</scope>
    <source>
        <strain evidence="3 4">66/93</strain>
    </source>
</reference>
<dbReference type="Proteomes" id="UP001348641">
    <property type="component" value="Unassembled WGS sequence"/>
</dbReference>
<feature type="compositionally biased region" description="Basic and acidic residues" evidence="1">
    <location>
        <begin position="42"/>
        <end position="54"/>
    </location>
</feature>
<accession>A0ABU7KTE3</accession>
<feature type="chain" id="PRO_5046827156" description="Secreted protein" evidence="2">
    <location>
        <begin position="24"/>
        <end position="151"/>
    </location>
</feature>
<gene>
    <name evidence="3" type="ORF">Q8A49_18910</name>
</gene>
<evidence type="ECO:0000256" key="1">
    <source>
        <dbReference type="SAM" id="MobiDB-lite"/>
    </source>
</evidence>
<proteinExistence type="predicted"/>
<sequence length="151" mass="16190">MAHRGILRTATAVLALALPTALAAPVAAASADPPPQETAAEPADHTASGDHGASDVHVVPGSYSVRHYYSTWREARTYRQRDTGHPTGTVLPAGRHYFFCQTEGRPHSDGDGRYSTWWVLTDDSANRDVFVSATALRLAEPWKPVAGLPGC</sequence>
<evidence type="ECO:0000256" key="2">
    <source>
        <dbReference type="SAM" id="SignalP"/>
    </source>
</evidence>
<keyword evidence="2" id="KW-0732">Signal</keyword>
<evidence type="ECO:0008006" key="5">
    <source>
        <dbReference type="Google" id="ProtNLM"/>
    </source>
</evidence>
<dbReference type="RefSeq" id="WP_330159592.1">
    <property type="nucleotide sequence ID" value="NZ_BAAAJA010000001.1"/>
</dbReference>
<feature type="region of interest" description="Disordered" evidence="1">
    <location>
        <begin position="28"/>
        <end position="57"/>
    </location>
</feature>
<protein>
    <recommendedName>
        <fullName evidence="5">Secreted protein</fullName>
    </recommendedName>
</protein>
<evidence type="ECO:0000313" key="3">
    <source>
        <dbReference type="EMBL" id="MEE2052575.1"/>
    </source>
</evidence>